<dbReference type="InterPro" id="IPR001611">
    <property type="entry name" value="Leu-rich_rpt"/>
</dbReference>
<dbReference type="SUPFAM" id="SSF52540">
    <property type="entry name" value="P-loop containing nucleoside triphosphate hydrolases"/>
    <property type="match status" value="1"/>
</dbReference>
<dbReference type="SUPFAM" id="SSF54928">
    <property type="entry name" value="RNA-binding domain, RBD"/>
    <property type="match status" value="1"/>
</dbReference>
<dbReference type="SMART" id="SM00368">
    <property type="entry name" value="LRR_RI"/>
    <property type="match status" value="11"/>
</dbReference>
<dbReference type="GO" id="GO:0003676">
    <property type="term" value="F:nucleic acid binding"/>
    <property type="evidence" value="ECO:0007669"/>
    <property type="project" value="InterPro"/>
</dbReference>
<evidence type="ECO:0000256" key="2">
    <source>
        <dbReference type="SAM" id="MobiDB-lite"/>
    </source>
</evidence>
<gene>
    <name evidence="3" type="ORF">Ctob_002816</name>
</gene>
<sequence length="2188" mass="237978">MWHRYLTAFWHRLTLRWRPGGKNERASMDARGRPSVAVQQLEASNEQPDVVSQDPTSASHDDLEPSQVEPIIIWTEATTRQWLEEHEVPTGLWGVGSAKSVGQLWAEVKHGECTLIYEEGRALRELRVVKLRVLHPASTQHLIEQKQTLANGEERIRGDVPGEKLTHGEMAEVGAVRGVKEELGWEVVGDPRLLHTTVEVKPSESYPGLMSRYTFYEYALNVRGLTEEHFQPAFQTVEGDKIHHWQWRDAIVQPLDGLVLRDADVRLIERLFERATRVRVSALHGGLSGSLVLRTQAFYGDAPDEPTVTKLDVAATLMSEVARTNAAARLGVPVARVIRGPLFSEEQTTHSLAFVEAKIDVPLRERLRDGSIRLVRCSWLRSAEADKAFGRDKNGAVVVRRRQELSHEAFVPAAEAVEMLRRDDRSVLVLSHAWQTPFHPDPHGTTLAAMRSYLDTVGDADGCGLFWDFLSIHQKRNAEYGRTEDEAAAFRRGLDVMTFLYASLTSTTVLLQTEVPPRPQQYEGQLTVWNVFDEAALREEMAQYGTVADIMVSGKTATVSFESELSAQAAHAALQERACRTYNERDWHSRARAKVIDISGGRVADVVLDSPERELANAKAAIGCSVFTGKGDEPVVKALLAGFYSVVLDGLERWAREPALATQDERRGAVVLELAGACWLMPEFSEQAGDTLISTLKTRATRRLMWRRASLMGTLFGSNDAPDIASAIHALFGPGGPISTLALRSVRRAPPGQYFGSWRTELAARAVAVVVHPDDRASPLATALRDAARDAAWLEEKHAARYADSFVHELEPAERVAAQTWCDELLALLERLRDVPWAARWAPLQVQVHGDLNLANVLLDKQDELWLIDFAKASVGSVADDAAFFISRLLFQHAPIPPTLDDVRTAVLEVDGAPRPNLLVDVLGLSAAEAEQLQIPARAGGSLPTTRLHGHKVNEWLGDDHAADAVLREMEQVVDALFGCDDPWAPERPKKAASSWSTGVREVFELCAAVATRTRRLCARCCATAGAESANAVADDAHPSLLLLPLLGCALTSLRYPQLSRRHKRLAWHAVRQLSTALQRHLAKAVMVPGMRALPPPTAGLPWAVGQPVVVTRSLIDGGEGDVRLDFVASGGQLEHQSESDVFCEVVLPWRMGAEGGVALEDAWRARVDVATLRAAMPFDAELASAETASTALRAVAVASDAARRAVAAAATALDSLVAERRRDERGGDERVERALQEAARARAILDALWRHDVDRECVAAWRATGVAGGRTYASGTLLTATVDGRRWRDARVEEGADGGGTHRLVWLDDDSPAQQVALHPWNHGLRELPADDHDAARRQYERTLRMAHAAIVDALSGKRLDVREQCVPLAVATGEAKERFGEVDALAATLLALHRGRCEEGVAEKRGCVLLTGPPAAGKTCLISQLVTHVLDDPDRRLVPVLVRVQLLQRLLLLEEHRDTFATAWNWVDAYLRCVHGSDADAYRMLRGAMRARRALLLLDGMDEGGRMRTAIERHVTEVLAPQGHVLLVTSRPDGLDRTCFQEHFLALELRPLDETQQHIVVERRVGRALGEALWREIAATAPRDEHNELVTSNPLMLSMVISLYEARGALPRNIAELYAAASRAMLEGAERKERGAAGVEHVRSIIQAIFFEAHVAGRRIIEEDQMLAAAVGLHASAADRLAAIRWPAHAGKPVVGEYAEVRHGAHAGRRGEVSKAGNGYREYEVKFEDGTTADRLGAEDLASSGMRRAEFDAAYHRKLCEAHDALTVELREAFDVVRERVGRGRLPLLSLLQANPLHLQASHLSFQEYHMCALCWRAAARWRAAVAVDGVAQGAAFRAGLLRAAGVGESLKLESQLAKGPTALRAVLLLAEKVSHLDLRENDLGATGAAEVAGALAVMAVVTELDLVANEIGDEGAIAIAEALKVNAVLTTLFLGVNNIGVDGAKAIAEALKVNAVVTTLVLGGNFIGDEGAIAIAEALKVNAVMTTLHLAMNQIGAEGAIAIAEALKVNAVVTKLELYGNKIGDDGAKAIAEALKVNAVLTKLDLDDNEIGPEGAIAIAEALKVNAVLTTLGLNYNRIRPEGAIAIAEALKVNAVLTVLYLGDNNIGVGGAKAIAEALKVNAVLTTLRLDNNSIGAEGAKAIAEALKVNAVLTELDIRANNMGDAGKKAVRDAVKDRSGFELEL</sequence>
<dbReference type="EMBL" id="JWZX01002845">
    <property type="protein sequence ID" value="KOO26476.1"/>
    <property type="molecule type" value="Genomic_DNA"/>
</dbReference>
<dbReference type="SUPFAM" id="SSF52047">
    <property type="entry name" value="RNI-like"/>
    <property type="match status" value="1"/>
</dbReference>
<dbReference type="InterPro" id="IPR032675">
    <property type="entry name" value="LRR_dom_sf"/>
</dbReference>
<accession>A0A0M0JIR8</accession>
<dbReference type="InterPro" id="IPR027417">
    <property type="entry name" value="P-loop_NTPase"/>
</dbReference>
<proteinExistence type="predicted"/>
<feature type="compositionally biased region" description="Basic and acidic residues" evidence="2">
    <location>
        <begin position="22"/>
        <end position="32"/>
    </location>
</feature>
<dbReference type="OrthoDB" id="433924at2759"/>
<reference evidence="4" key="1">
    <citation type="journal article" date="2015" name="PLoS Genet.">
        <title>Genome Sequence and Transcriptome Analyses of Chrysochromulina tobin: Metabolic Tools for Enhanced Algal Fitness in the Prominent Order Prymnesiales (Haptophyceae).</title>
        <authorList>
            <person name="Hovde B.T."/>
            <person name="Deodato C.R."/>
            <person name="Hunsperger H.M."/>
            <person name="Ryken S.A."/>
            <person name="Yost W."/>
            <person name="Jha R.K."/>
            <person name="Patterson J."/>
            <person name="Monnat R.J. Jr."/>
            <person name="Barlow S.B."/>
            <person name="Starkenburg S.R."/>
            <person name="Cattolico R.A."/>
        </authorList>
    </citation>
    <scope>NUCLEOTIDE SEQUENCE</scope>
    <source>
        <strain evidence="4">CCMP291</strain>
    </source>
</reference>
<dbReference type="PANTHER" id="PTHR24111:SF0">
    <property type="entry name" value="LEUCINE-RICH REPEAT-CONTAINING PROTEIN"/>
    <property type="match status" value="1"/>
</dbReference>
<dbReference type="InterPro" id="IPR035979">
    <property type="entry name" value="RBD_domain_sf"/>
</dbReference>
<feature type="compositionally biased region" description="Polar residues" evidence="2">
    <location>
        <begin position="37"/>
        <end position="47"/>
    </location>
</feature>
<dbReference type="SUPFAM" id="SSF56112">
    <property type="entry name" value="Protein kinase-like (PK-like)"/>
    <property type="match status" value="1"/>
</dbReference>
<dbReference type="Gene3D" id="3.40.50.300">
    <property type="entry name" value="P-loop containing nucleotide triphosphate hydrolases"/>
    <property type="match status" value="1"/>
</dbReference>
<name>A0A0M0JIR8_9EUKA</name>
<dbReference type="InterPro" id="IPR052201">
    <property type="entry name" value="LRR-containing_regulator"/>
</dbReference>
<dbReference type="Gene3D" id="3.90.1200.10">
    <property type="match status" value="1"/>
</dbReference>
<organism evidence="3 4">
    <name type="scientific">Chrysochromulina tobinii</name>
    <dbReference type="NCBI Taxonomy" id="1460289"/>
    <lineage>
        <taxon>Eukaryota</taxon>
        <taxon>Haptista</taxon>
        <taxon>Haptophyta</taxon>
        <taxon>Prymnesiophyceae</taxon>
        <taxon>Prymnesiales</taxon>
        <taxon>Chrysochromulinaceae</taxon>
        <taxon>Chrysochromulina</taxon>
    </lineage>
</organism>
<keyword evidence="4" id="KW-1185">Reference proteome</keyword>
<keyword evidence="1" id="KW-0677">Repeat</keyword>
<dbReference type="Gene3D" id="3.80.10.10">
    <property type="entry name" value="Ribonuclease Inhibitor"/>
    <property type="match status" value="4"/>
</dbReference>
<evidence type="ECO:0000313" key="4">
    <source>
        <dbReference type="Proteomes" id="UP000037460"/>
    </source>
</evidence>
<protein>
    <recommendedName>
        <fullName evidence="5">Protein nlrc3</fullName>
    </recommendedName>
</protein>
<evidence type="ECO:0000313" key="3">
    <source>
        <dbReference type="EMBL" id="KOO26476.1"/>
    </source>
</evidence>
<comment type="caution">
    <text evidence="3">The sequence shown here is derived from an EMBL/GenBank/DDBJ whole genome shotgun (WGS) entry which is preliminary data.</text>
</comment>
<dbReference type="InterPro" id="IPR011009">
    <property type="entry name" value="Kinase-like_dom_sf"/>
</dbReference>
<dbReference type="CDD" id="cd00116">
    <property type="entry name" value="LRR_RI"/>
    <property type="match status" value="1"/>
</dbReference>
<dbReference type="Proteomes" id="UP000037460">
    <property type="component" value="Unassembled WGS sequence"/>
</dbReference>
<evidence type="ECO:0008006" key="5">
    <source>
        <dbReference type="Google" id="ProtNLM"/>
    </source>
</evidence>
<evidence type="ECO:0000256" key="1">
    <source>
        <dbReference type="ARBA" id="ARBA00022737"/>
    </source>
</evidence>
<feature type="region of interest" description="Disordered" evidence="2">
    <location>
        <begin position="22"/>
        <end position="65"/>
    </location>
</feature>
<dbReference type="Gene3D" id="3.90.79.10">
    <property type="entry name" value="Nucleoside Triphosphate Pyrophosphohydrolase"/>
    <property type="match status" value="1"/>
</dbReference>
<dbReference type="Pfam" id="PF13516">
    <property type="entry name" value="LRR_6"/>
    <property type="match status" value="10"/>
</dbReference>
<dbReference type="PANTHER" id="PTHR24111">
    <property type="entry name" value="LEUCINE-RICH REPEAT-CONTAINING PROTEIN 34"/>
    <property type="match status" value="1"/>
</dbReference>